<dbReference type="Pfam" id="PF01923">
    <property type="entry name" value="Cob_adeno_trans"/>
    <property type="match status" value="1"/>
</dbReference>
<keyword evidence="8 15" id="KW-0547">Nucleotide-binding</keyword>
<evidence type="ECO:0000313" key="18">
    <source>
        <dbReference type="Proteomes" id="UP000319771"/>
    </source>
</evidence>
<dbReference type="PANTHER" id="PTHR12213">
    <property type="entry name" value="CORRINOID ADENOSYLTRANSFERASE"/>
    <property type="match status" value="1"/>
</dbReference>
<comment type="catalytic activity">
    <reaction evidence="14 15">
        <text>2 cob(II)alamin + reduced [electron-transfer flavoprotein] + 2 ATP = 2 adenosylcob(III)alamin + 2 triphosphate + oxidized [electron-transfer flavoprotein] + 3 H(+)</text>
        <dbReference type="Rhea" id="RHEA:28671"/>
        <dbReference type="Rhea" id="RHEA-COMP:10685"/>
        <dbReference type="Rhea" id="RHEA-COMP:10686"/>
        <dbReference type="ChEBI" id="CHEBI:15378"/>
        <dbReference type="ChEBI" id="CHEBI:16304"/>
        <dbReference type="ChEBI" id="CHEBI:18036"/>
        <dbReference type="ChEBI" id="CHEBI:18408"/>
        <dbReference type="ChEBI" id="CHEBI:30616"/>
        <dbReference type="ChEBI" id="CHEBI:57692"/>
        <dbReference type="ChEBI" id="CHEBI:58307"/>
        <dbReference type="EC" id="2.5.1.17"/>
    </reaction>
</comment>
<dbReference type="GO" id="GO:0009236">
    <property type="term" value="P:cobalamin biosynthetic process"/>
    <property type="evidence" value="ECO:0007669"/>
    <property type="project" value="UniProtKB-UniRule"/>
</dbReference>
<dbReference type="GO" id="GO:0008817">
    <property type="term" value="F:corrinoid adenosyltransferase activity"/>
    <property type="evidence" value="ECO:0007669"/>
    <property type="project" value="UniProtKB-UniRule"/>
</dbReference>
<evidence type="ECO:0000256" key="7">
    <source>
        <dbReference type="ARBA" id="ARBA00022679"/>
    </source>
</evidence>
<dbReference type="UniPathway" id="UPA00148">
    <property type="reaction ID" value="UER00233"/>
</dbReference>
<keyword evidence="6" id="KW-0963">Cytoplasm</keyword>
<comment type="caution">
    <text evidence="17">The sequence shown here is derived from an EMBL/GenBank/DDBJ whole genome shotgun (WGS) entry which is preliminary data.</text>
</comment>
<dbReference type="InterPro" id="IPR016030">
    <property type="entry name" value="CblAdoTrfase-like"/>
</dbReference>
<dbReference type="Gene3D" id="1.20.1200.10">
    <property type="entry name" value="Cobalamin adenosyltransferase-like"/>
    <property type="match status" value="1"/>
</dbReference>
<comment type="similarity">
    <text evidence="3 15">Belongs to the Cob(I)alamin adenosyltransferase family.</text>
</comment>
<reference evidence="17 18" key="1">
    <citation type="journal article" date="2019" name="Nat. Microbiol.">
        <title>Mediterranean grassland soil C-N compound turnover is dependent on rainfall and depth, and is mediated by genomically divergent microorganisms.</title>
        <authorList>
            <person name="Diamond S."/>
            <person name="Andeer P.F."/>
            <person name="Li Z."/>
            <person name="Crits-Christoph A."/>
            <person name="Burstein D."/>
            <person name="Anantharaman K."/>
            <person name="Lane K.R."/>
            <person name="Thomas B.C."/>
            <person name="Pan C."/>
            <person name="Northen T.R."/>
            <person name="Banfield J.F."/>
        </authorList>
    </citation>
    <scope>NUCLEOTIDE SEQUENCE [LARGE SCALE GENOMIC DNA]</scope>
    <source>
        <strain evidence="17">WS_11</strain>
    </source>
</reference>
<dbReference type="NCBIfam" id="TIGR00636">
    <property type="entry name" value="PduO_Nterm"/>
    <property type="match status" value="1"/>
</dbReference>
<keyword evidence="7 15" id="KW-0808">Transferase</keyword>
<dbReference type="EC" id="2.5.1.17" evidence="4 15"/>
<keyword evidence="9 15" id="KW-0067">ATP-binding</keyword>
<name>A0A538U7Q3_UNCEI</name>
<evidence type="ECO:0000256" key="14">
    <source>
        <dbReference type="ARBA" id="ARBA00048692"/>
    </source>
</evidence>
<comment type="subcellular location">
    <subcellularLocation>
        <location evidence="1">Cytoplasm</location>
    </subcellularLocation>
</comment>
<evidence type="ECO:0000256" key="15">
    <source>
        <dbReference type="RuleBase" id="RU366026"/>
    </source>
</evidence>
<gene>
    <name evidence="17" type="ORF">E6K81_08900</name>
</gene>
<evidence type="ECO:0000256" key="9">
    <source>
        <dbReference type="ARBA" id="ARBA00022840"/>
    </source>
</evidence>
<evidence type="ECO:0000256" key="3">
    <source>
        <dbReference type="ARBA" id="ARBA00007487"/>
    </source>
</evidence>
<dbReference type="InterPro" id="IPR036451">
    <property type="entry name" value="CblAdoTrfase-like_sf"/>
</dbReference>
<comment type="pathway">
    <text evidence="2 15">Cofactor biosynthesis; adenosylcobalamin biosynthesis; adenosylcobalamin from cob(II)yrinate a,c-diamide: step 2/7.</text>
</comment>
<dbReference type="InterPro" id="IPR029499">
    <property type="entry name" value="PduO-typ"/>
</dbReference>
<proteinExistence type="inferred from homology"/>
<dbReference type="Proteomes" id="UP000319771">
    <property type="component" value="Unassembled WGS sequence"/>
</dbReference>
<evidence type="ECO:0000256" key="11">
    <source>
        <dbReference type="ARBA" id="ARBA00033334"/>
    </source>
</evidence>
<evidence type="ECO:0000256" key="5">
    <source>
        <dbReference type="ARBA" id="ARBA00020963"/>
    </source>
</evidence>
<evidence type="ECO:0000259" key="16">
    <source>
        <dbReference type="Pfam" id="PF01923"/>
    </source>
</evidence>
<evidence type="ECO:0000256" key="6">
    <source>
        <dbReference type="ARBA" id="ARBA00022490"/>
    </source>
</evidence>
<evidence type="ECO:0000256" key="1">
    <source>
        <dbReference type="ARBA" id="ARBA00004496"/>
    </source>
</evidence>
<feature type="domain" description="Cobalamin adenosyltransferase-like" evidence="16">
    <location>
        <begin position="3"/>
        <end position="166"/>
    </location>
</feature>
<dbReference type="FunFam" id="1.20.1200.10:FF:000003">
    <property type="entry name" value="ATP:cob(I)alamin adenosyltransferase"/>
    <property type="match status" value="1"/>
</dbReference>
<evidence type="ECO:0000256" key="2">
    <source>
        <dbReference type="ARBA" id="ARBA00005121"/>
    </source>
</evidence>
<organism evidence="17 18">
    <name type="scientific">Eiseniibacteriota bacterium</name>
    <dbReference type="NCBI Taxonomy" id="2212470"/>
    <lineage>
        <taxon>Bacteria</taxon>
        <taxon>Candidatus Eiseniibacteriota</taxon>
    </lineage>
</organism>
<dbReference type="EMBL" id="VBPB01000131">
    <property type="protein sequence ID" value="TMQ71922.1"/>
    <property type="molecule type" value="Genomic_DNA"/>
</dbReference>
<dbReference type="PANTHER" id="PTHR12213:SF0">
    <property type="entry name" value="CORRINOID ADENOSYLTRANSFERASE MMAB"/>
    <property type="match status" value="1"/>
</dbReference>
<dbReference type="AlphaFoldDB" id="A0A538U7Q3"/>
<evidence type="ECO:0000256" key="10">
    <source>
        <dbReference type="ARBA" id="ARBA00031529"/>
    </source>
</evidence>
<evidence type="ECO:0000256" key="13">
    <source>
        <dbReference type="ARBA" id="ARBA00048555"/>
    </source>
</evidence>
<protein>
    <recommendedName>
        <fullName evidence="5 15">Corrinoid adenosyltransferase</fullName>
        <ecNumber evidence="4 15">2.5.1.17</ecNumber>
    </recommendedName>
    <alternativeName>
        <fullName evidence="10 15">Cob(II)alamin adenosyltransferase</fullName>
    </alternativeName>
    <alternativeName>
        <fullName evidence="12 15">Cob(II)yrinic acid a,c-diamide adenosyltransferase</fullName>
    </alternativeName>
    <alternativeName>
        <fullName evidence="11 15">Cobinamide/cobalamin adenosyltransferase</fullName>
    </alternativeName>
</protein>
<dbReference type="GO" id="GO:0005524">
    <property type="term" value="F:ATP binding"/>
    <property type="evidence" value="ECO:0007669"/>
    <property type="project" value="UniProtKB-UniRule"/>
</dbReference>
<keyword evidence="15" id="KW-0169">Cobalamin biosynthesis</keyword>
<accession>A0A538U7Q3</accession>
<dbReference type="SUPFAM" id="SSF89028">
    <property type="entry name" value="Cobalamin adenosyltransferase-like"/>
    <property type="match status" value="1"/>
</dbReference>
<sequence>MKIYTRTGDDGTTGLLGPGRVLKSDARVEAYGSVDELNAMLGVVRALDTASWLADHLVGIQSMLFSVGAELAATAPEPLAKLDRVGDAEVAKLEALIDRLEAELPALTSFILPGGSVLSAQLHLARTVCRRAERRVVALSASAPVAPTLVRYLNRLADLLFVMARRCDRRAGVAEVEWRPRGTST</sequence>
<evidence type="ECO:0000256" key="8">
    <source>
        <dbReference type="ARBA" id="ARBA00022741"/>
    </source>
</evidence>
<dbReference type="GO" id="GO:0005737">
    <property type="term" value="C:cytoplasm"/>
    <property type="evidence" value="ECO:0007669"/>
    <property type="project" value="UniProtKB-SubCell"/>
</dbReference>
<comment type="catalytic activity">
    <reaction evidence="13 15">
        <text>2 cob(II)yrinate a,c diamide + reduced [electron-transfer flavoprotein] + 2 ATP = 2 adenosylcob(III)yrinate a,c-diamide + 2 triphosphate + oxidized [electron-transfer flavoprotein] + 3 H(+)</text>
        <dbReference type="Rhea" id="RHEA:11528"/>
        <dbReference type="Rhea" id="RHEA-COMP:10685"/>
        <dbReference type="Rhea" id="RHEA-COMP:10686"/>
        <dbReference type="ChEBI" id="CHEBI:15378"/>
        <dbReference type="ChEBI" id="CHEBI:18036"/>
        <dbReference type="ChEBI" id="CHEBI:30616"/>
        <dbReference type="ChEBI" id="CHEBI:57692"/>
        <dbReference type="ChEBI" id="CHEBI:58307"/>
        <dbReference type="ChEBI" id="CHEBI:58503"/>
        <dbReference type="ChEBI" id="CHEBI:58537"/>
        <dbReference type="EC" id="2.5.1.17"/>
    </reaction>
</comment>
<evidence type="ECO:0000256" key="4">
    <source>
        <dbReference type="ARBA" id="ARBA00012454"/>
    </source>
</evidence>
<evidence type="ECO:0000313" key="17">
    <source>
        <dbReference type="EMBL" id="TMQ71922.1"/>
    </source>
</evidence>
<evidence type="ECO:0000256" key="12">
    <source>
        <dbReference type="ARBA" id="ARBA00033354"/>
    </source>
</evidence>